<reference evidence="2" key="1">
    <citation type="submission" date="2013-08" db="EMBL/GenBank/DDBJ databases">
        <title>Oryza genome evolution.</title>
        <authorList>
            <person name="Wing R.A."/>
            <person name="Panaud O."/>
            <person name="Oliveira A.C."/>
        </authorList>
    </citation>
    <scope>NUCLEOTIDE SEQUENCE</scope>
</reference>
<organism evidence="2">
    <name type="scientific">Oryza glumipatula</name>
    <dbReference type="NCBI Taxonomy" id="40148"/>
    <lineage>
        <taxon>Eukaryota</taxon>
        <taxon>Viridiplantae</taxon>
        <taxon>Streptophyta</taxon>
        <taxon>Embryophyta</taxon>
        <taxon>Tracheophyta</taxon>
        <taxon>Spermatophyta</taxon>
        <taxon>Magnoliopsida</taxon>
        <taxon>Liliopsida</taxon>
        <taxon>Poales</taxon>
        <taxon>Poaceae</taxon>
        <taxon>BOP clade</taxon>
        <taxon>Oryzoideae</taxon>
        <taxon>Oryzeae</taxon>
        <taxon>Oryzinae</taxon>
        <taxon>Oryza</taxon>
    </lineage>
</organism>
<reference evidence="2" key="3">
    <citation type="submission" date="2018-05" db="EMBL/GenBank/DDBJ databases">
        <title>OgluRS3 (Oryza glumaepatula Reference Sequence Version 3).</title>
        <authorList>
            <person name="Zhang J."/>
            <person name="Kudrna D."/>
            <person name="Lee S."/>
            <person name="Talag J."/>
            <person name="Welchert J."/>
            <person name="Wing R.A."/>
        </authorList>
    </citation>
    <scope>NUCLEOTIDE SEQUENCE [LARGE SCALE GENOMIC DNA]</scope>
</reference>
<dbReference type="EnsemblPlants" id="OGLUM01G09380.1">
    <property type="protein sequence ID" value="OGLUM01G09380.1"/>
    <property type="gene ID" value="OGLUM01G09380"/>
</dbReference>
<dbReference type="AlphaFoldDB" id="A0A0D9Y5L3"/>
<evidence type="ECO:0000256" key="1">
    <source>
        <dbReference type="SAM" id="SignalP"/>
    </source>
</evidence>
<proteinExistence type="predicted"/>
<keyword evidence="3" id="KW-1185">Reference proteome</keyword>
<feature type="chain" id="PRO_5002350731" evidence="1">
    <location>
        <begin position="21"/>
        <end position="220"/>
    </location>
</feature>
<dbReference type="HOGENOM" id="CLU_1257793_0_0_1"/>
<evidence type="ECO:0000313" key="2">
    <source>
        <dbReference type="EnsemblPlants" id="OGLUM01G09380.1"/>
    </source>
</evidence>
<dbReference type="Gramene" id="OGLUM01G09380.1">
    <property type="protein sequence ID" value="OGLUM01G09380.1"/>
    <property type="gene ID" value="OGLUM01G09380"/>
</dbReference>
<accession>A0A0D9Y5L3</accession>
<dbReference type="Proteomes" id="UP000026961">
    <property type="component" value="Chromosome 1"/>
</dbReference>
<feature type="signal peptide" evidence="1">
    <location>
        <begin position="1"/>
        <end position="20"/>
    </location>
</feature>
<sequence length="220" mass="24189">MHLLLVKILAPALRPPLSRAVGHHNRGLLPAWTRRSTATPRVAAAYGATSVGSAFSLPRAGYRRLGHRCPLPHPPPQTSIAPTAGVLRSAHRLPKKRRRRRLAATCRGVVLPTTSATTRGQAQARHRRPRPHRLRCWRTTRSGGKPQTDSPVCRRSRRSLAAALLAVARHVGGKAAARRQEVEENVTQLFWGASLCLASMTLQHLCRLQLSADGWNTIVE</sequence>
<keyword evidence="1" id="KW-0732">Signal</keyword>
<protein>
    <submittedName>
        <fullName evidence="2">Uncharacterized protein</fullName>
    </submittedName>
</protein>
<name>A0A0D9Y5L3_9ORYZ</name>
<evidence type="ECO:0000313" key="3">
    <source>
        <dbReference type="Proteomes" id="UP000026961"/>
    </source>
</evidence>
<reference evidence="2" key="2">
    <citation type="submission" date="2015-04" db="UniProtKB">
        <authorList>
            <consortium name="EnsemblPlants"/>
        </authorList>
    </citation>
    <scope>IDENTIFICATION</scope>
</reference>